<evidence type="ECO:0000313" key="2">
    <source>
        <dbReference type="Proteomes" id="UP001254813"/>
    </source>
</evidence>
<comment type="caution">
    <text evidence="1">The sequence shown here is derived from an EMBL/GenBank/DDBJ whole genome shotgun (WGS) entry which is preliminary data.</text>
</comment>
<gene>
    <name evidence="1" type="ORF">NDI79_02410</name>
</gene>
<dbReference type="Pfam" id="PF24335">
    <property type="entry name" value="DUF7503"/>
    <property type="match status" value="1"/>
</dbReference>
<keyword evidence="2" id="KW-1185">Reference proteome</keyword>
<sequence>MSDNDANAVAQYLTDHPRMMGVLFTALLLLSQAGSVAAGNHVGISGP</sequence>
<evidence type="ECO:0000313" key="1">
    <source>
        <dbReference type="EMBL" id="MDS0293021.1"/>
    </source>
</evidence>
<dbReference type="Proteomes" id="UP001254813">
    <property type="component" value="Unassembled WGS sequence"/>
</dbReference>
<proteinExistence type="predicted"/>
<accession>A0ABU2FWW2</accession>
<dbReference type="EMBL" id="JAMQOQ010000001">
    <property type="protein sequence ID" value="MDS0293021.1"/>
    <property type="molecule type" value="Genomic_DNA"/>
</dbReference>
<reference evidence="1 2" key="1">
    <citation type="submission" date="2022-06" db="EMBL/GenBank/DDBJ databases">
        <title>Halogeometricum sp. a new haloarchaeum isolate from saline soil.</title>
        <authorList>
            <person name="Strakova D."/>
            <person name="Galisteo C."/>
            <person name="Sanchez-Porro C."/>
            <person name="Ventosa A."/>
        </authorList>
    </citation>
    <scope>NUCLEOTIDE SEQUENCE [LARGE SCALE GENOMIC DNA]</scope>
    <source>
        <strain evidence="2">S3BR25-2</strain>
    </source>
</reference>
<protein>
    <submittedName>
        <fullName evidence="1">Uncharacterized protein</fullName>
    </submittedName>
</protein>
<name>A0ABU2FWW2_9EURY</name>
<dbReference type="InterPro" id="IPR055926">
    <property type="entry name" value="DUF7503"/>
</dbReference>
<organism evidence="1 2">
    <name type="scientific">Halogeometricum luteum</name>
    <dbReference type="NCBI Taxonomy" id="2950537"/>
    <lineage>
        <taxon>Archaea</taxon>
        <taxon>Methanobacteriati</taxon>
        <taxon>Methanobacteriota</taxon>
        <taxon>Stenosarchaea group</taxon>
        <taxon>Halobacteria</taxon>
        <taxon>Halobacteriales</taxon>
        <taxon>Haloferacaceae</taxon>
        <taxon>Halogeometricum</taxon>
    </lineage>
</organism>
<dbReference type="RefSeq" id="WP_310926855.1">
    <property type="nucleotide sequence ID" value="NZ_JAMQOQ010000001.1"/>
</dbReference>